<dbReference type="Pfam" id="PF00990">
    <property type="entry name" value="GGDEF"/>
    <property type="match status" value="1"/>
</dbReference>
<gene>
    <name evidence="6" type="ORF">AWJ07_16605</name>
</gene>
<keyword evidence="4" id="KW-1133">Transmembrane helix</keyword>
<dbReference type="RefSeq" id="WP_059746049.1">
    <property type="nucleotide sequence ID" value="NZ_LRDC01000020.1"/>
</dbReference>
<name>A0A125BEF4_SHEFR</name>
<dbReference type="InterPro" id="IPR043128">
    <property type="entry name" value="Rev_trsase/Diguanyl_cyclase"/>
</dbReference>
<protein>
    <recommendedName>
        <fullName evidence="2">diguanylate cyclase</fullName>
        <ecNumber evidence="2">2.7.7.65</ecNumber>
    </recommendedName>
</protein>
<dbReference type="InterPro" id="IPR000160">
    <property type="entry name" value="GGDEF_dom"/>
</dbReference>
<dbReference type="Pfam" id="PF05228">
    <property type="entry name" value="CHASE4"/>
    <property type="match status" value="1"/>
</dbReference>
<reference evidence="6 7" key="1">
    <citation type="submission" date="2016-01" db="EMBL/GenBank/DDBJ databases">
        <title>Draft genome of the antarctic isolate Shewanella frigidimarina Ag06-30.</title>
        <authorList>
            <person name="Parmeciano Di Noto G."/>
            <person name="Vazquez S."/>
            <person name="Mac Cormack W."/>
            <person name="Iriarte A."/>
            <person name="Quiroga C."/>
        </authorList>
    </citation>
    <scope>NUCLEOTIDE SEQUENCE [LARGE SCALE GENOMIC DNA]</scope>
    <source>
        <strain evidence="6 7">Ag06-30</strain>
    </source>
</reference>
<sequence length="526" mass="59419">MTLNRFSLLLLSSLLLTITMLLVSIYYFFYLPGIKTEILDQQQQEYNLLYSALSLSKNSLTTLCYDYAVWDELVEYVGNPTDDFVQSNMPDNAFEAANIDAVFVIDTNNKLIWDYQDDSLESSRSSLVHLFHQQNTEYFAILPTAAEIASQTVSSRSGYLVFDGALIYFSNTTILPSTGHGEIAGSLTMVRLVDKALINDISQFSLVKFSIEDAQTSTSTSTSTNNMQEFFSLKKIETIAPSHNWLIRNTFDDQVVQVTLHHKKVSLPQLDWVSAISILLSIVLIVSLSLMALSRLLIKPLIRFNKSINDSSDDNFISKMASNHFIDELENVSYSFNQLLLKFNAQQNYLETLTVQDSLTGITNRRGLEAFTKRIIARWHLENVGFSVMMIDVDNFKYFNDKQGHLKGDDALTAVATSLLEVMAQYDGLAARYGGEEFCIILADNHHQNILKVAEEIRESIEKLHISNNIDDRDWLTVSIGVVVVDDKLADVEKYNFSDVLQHADEQLYLAKQAGRNTAKVTKFGD</sequence>
<evidence type="ECO:0000256" key="2">
    <source>
        <dbReference type="ARBA" id="ARBA00012528"/>
    </source>
</evidence>
<feature type="transmembrane region" description="Helical" evidence="4">
    <location>
        <begin position="272"/>
        <end position="298"/>
    </location>
</feature>
<keyword evidence="4" id="KW-0472">Membrane</keyword>
<feature type="domain" description="GGDEF" evidence="5">
    <location>
        <begin position="384"/>
        <end position="524"/>
    </location>
</feature>
<evidence type="ECO:0000256" key="4">
    <source>
        <dbReference type="SAM" id="Phobius"/>
    </source>
</evidence>
<dbReference type="NCBIfam" id="TIGR00254">
    <property type="entry name" value="GGDEF"/>
    <property type="match status" value="1"/>
</dbReference>
<evidence type="ECO:0000313" key="7">
    <source>
        <dbReference type="Proteomes" id="UP000055702"/>
    </source>
</evidence>
<accession>A0A125BEF4</accession>
<keyword evidence="4" id="KW-0812">Transmembrane</keyword>
<dbReference type="GO" id="GO:0052621">
    <property type="term" value="F:diguanylate cyclase activity"/>
    <property type="evidence" value="ECO:0007669"/>
    <property type="project" value="UniProtKB-EC"/>
</dbReference>
<comment type="catalytic activity">
    <reaction evidence="3">
        <text>2 GTP = 3',3'-c-di-GMP + 2 diphosphate</text>
        <dbReference type="Rhea" id="RHEA:24898"/>
        <dbReference type="ChEBI" id="CHEBI:33019"/>
        <dbReference type="ChEBI" id="CHEBI:37565"/>
        <dbReference type="ChEBI" id="CHEBI:58805"/>
        <dbReference type="EC" id="2.7.7.65"/>
    </reaction>
</comment>
<dbReference type="PROSITE" id="PS50887">
    <property type="entry name" value="GGDEF"/>
    <property type="match status" value="1"/>
</dbReference>
<comment type="cofactor">
    <cofactor evidence="1">
        <name>Mg(2+)</name>
        <dbReference type="ChEBI" id="CHEBI:18420"/>
    </cofactor>
</comment>
<dbReference type="InterPro" id="IPR029787">
    <property type="entry name" value="Nucleotide_cyclase"/>
</dbReference>
<proteinExistence type="predicted"/>
<dbReference type="EMBL" id="LRDC01000020">
    <property type="protein sequence ID" value="KVX01645.1"/>
    <property type="molecule type" value="Genomic_DNA"/>
</dbReference>
<dbReference type="SUPFAM" id="SSF55073">
    <property type="entry name" value="Nucleotide cyclase"/>
    <property type="match status" value="1"/>
</dbReference>
<dbReference type="Proteomes" id="UP000055702">
    <property type="component" value="Unassembled WGS sequence"/>
</dbReference>
<dbReference type="EC" id="2.7.7.65" evidence="2"/>
<evidence type="ECO:0000256" key="3">
    <source>
        <dbReference type="ARBA" id="ARBA00034247"/>
    </source>
</evidence>
<organism evidence="6">
    <name type="scientific">Shewanella frigidimarina</name>
    <dbReference type="NCBI Taxonomy" id="56812"/>
    <lineage>
        <taxon>Bacteria</taxon>
        <taxon>Pseudomonadati</taxon>
        <taxon>Pseudomonadota</taxon>
        <taxon>Gammaproteobacteria</taxon>
        <taxon>Alteromonadales</taxon>
        <taxon>Shewanellaceae</taxon>
        <taxon>Shewanella</taxon>
    </lineage>
</organism>
<evidence type="ECO:0000259" key="5">
    <source>
        <dbReference type="PROSITE" id="PS50887"/>
    </source>
</evidence>
<evidence type="ECO:0000313" key="6">
    <source>
        <dbReference type="EMBL" id="KVX01645.1"/>
    </source>
</evidence>
<dbReference type="SMART" id="SM00267">
    <property type="entry name" value="GGDEF"/>
    <property type="match status" value="1"/>
</dbReference>
<dbReference type="AlphaFoldDB" id="A0A125BEF4"/>
<dbReference type="PANTHER" id="PTHR45138:SF9">
    <property type="entry name" value="DIGUANYLATE CYCLASE DGCM-RELATED"/>
    <property type="match status" value="1"/>
</dbReference>
<feature type="transmembrane region" description="Helical" evidence="4">
    <location>
        <begin position="7"/>
        <end position="29"/>
    </location>
</feature>
<dbReference type="FunFam" id="3.30.70.270:FF:000001">
    <property type="entry name" value="Diguanylate cyclase domain protein"/>
    <property type="match status" value="1"/>
</dbReference>
<dbReference type="InterPro" id="IPR007892">
    <property type="entry name" value="CHASE4"/>
</dbReference>
<comment type="caution">
    <text evidence="6">The sequence shown here is derived from an EMBL/GenBank/DDBJ whole genome shotgun (WGS) entry which is preliminary data.</text>
</comment>
<dbReference type="Gene3D" id="3.30.70.270">
    <property type="match status" value="1"/>
</dbReference>
<dbReference type="InterPro" id="IPR050469">
    <property type="entry name" value="Diguanylate_Cyclase"/>
</dbReference>
<dbReference type="CDD" id="cd01949">
    <property type="entry name" value="GGDEF"/>
    <property type="match status" value="1"/>
</dbReference>
<evidence type="ECO:0000256" key="1">
    <source>
        <dbReference type="ARBA" id="ARBA00001946"/>
    </source>
</evidence>
<dbReference type="PANTHER" id="PTHR45138">
    <property type="entry name" value="REGULATORY COMPONENTS OF SENSORY TRANSDUCTION SYSTEM"/>
    <property type="match status" value="1"/>
</dbReference>